<proteinExistence type="predicted"/>
<evidence type="ECO:0000313" key="1">
    <source>
        <dbReference type="EMBL" id="KAJ9092681.1"/>
    </source>
</evidence>
<comment type="caution">
    <text evidence="1">The sequence shown here is derived from an EMBL/GenBank/DDBJ whole genome shotgun (WGS) entry which is preliminary data.</text>
</comment>
<organism evidence="1 2">
    <name type="scientific">Naganishia friedmannii</name>
    <dbReference type="NCBI Taxonomy" id="89922"/>
    <lineage>
        <taxon>Eukaryota</taxon>
        <taxon>Fungi</taxon>
        <taxon>Dikarya</taxon>
        <taxon>Basidiomycota</taxon>
        <taxon>Agaricomycotina</taxon>
        <taxon>Tremellomycetes</taxon>
        <taxon>Filobasidiales</taxon>
        <taxon>Filobasidiaceae</taxon>
        <taxon>Naganishia</taxon>
    </lineage>
</organism>
<accession>A0ACC2V1Z4</accession>
<name>A0ACC2V1Z4_9TREE</name>
<gene>
    <name evidence="1" type="ORF">QFC21_006747</name>
</gene>
<dbReference type="Proteomes" id="UP001227268">
    <property type="component" value="Unassembled WGS sequence"/>
</dbReference>
<reference evidence="1" key="1">
    <citation type="submission" date="2023-04" db="EMBL/GenBank/DDBJ databases">
        <title>Draft Genome sequencing of Naganishia species isolated from polar environments using Oxford Nanopore Technology.</title>
        <authorList>
            <person name="Leo P."/>
            <person name="Venkateswaran K."/>
        </authorList>
    </citation>
    <scope>NUCLEOTIDE SEQUENCE</scope>
    <source>
        <strain evidence="1">MNA-CCFEE 5423</strain>
    </source>
</reference>
<keyword evidence="2" id="KW-1185">Reference proteome</keyword>
<sequence>MPTNPSKPCTTCTRQFCIDQKLPICKGAEVPDLDTDVGTGKEGDVAARCFQRDSPRDQLIVTIFILIIALLLLTAAVRARMDAAIAERGPGGRPTDLRSWTEVLLPAGMLKGGSGAGRAGWFRRSTEGQGGGGGGRGYNPLG</sequence>
<evidence type="ECO:0000313" key="2">
    <source>
        <dbReference type="Proteomes" id="UP001227268"/>
    </source>
</evidence>
<protein>
    <submittedName>
        <fullName evidence="1">Uncharacterized protein</fullName>
    </submittedName>
</protein>
<dbReference type="EMBL" id="JASBWT010000036">
    <property type="protein sequence ID" value="KAJ9092681.1"/>
    <property type="molecule type" value="Genomic_DNA"/>
</dbReference>